<reference evidence="6 8" key="1">
    <citation type="journal article" date="2011" name="Nature">
        <title>The Medicago genome provides insight into the evolution of rhizobial symbioses.</title>
        <authorList>
            <person name="Young N.D."/>
            <person name="Debelle F."/>
            <person name="Oldroyd G.E."/>
            <person name="Geurts R."/>
            <person name="Cannon S.B."/>
            <person name="Udvardi M.K."/>
            <person name="Benedito V.A."/>
            <person name="Mayer K.F."/>
            <person name="Gouzy J."/>
            <person name="Schoof H."/>
            <person name="Van de Peer Y."/>
            <person name="Proost S."/>
            <person name="Cook D.R."/>
            <person name="Meyers B.C."/>
            <person name="Spannagl M."/>
            <person name="Cheung F."/>
            <person name="De Mita S."/>
            <person name="Krishnakumar V."/>
            <person name="Gundlach H."/>
            <person name="Zhou S."/>
            <person name="Mudge J."/>
            <person name="Bharti A.K."/>
            <person name="Murray J.D."/>
            <person name="Naoumkina M.A."/>
            <person name="Rosen B."/>
            <person name="Silverstein K.A."/>
            <person name="Tang H."/>
            <person name="Rombauts S."/>
            <person name="Zhao P.X."/>
            <person name="Zhou P."/>
            <person name="Barbe V."/>
            <person name="Bardou P."/>
            <person name="Bechner M."/>
            <person name="Bellec A."/>
            <person name="Berger A."/>
            <person name="Berges H."/>
            <person name="Bidwell S."/>
            <person name="Bisseling T."/>
            <person name="Choisne N."/>
            <person name="Couloux A."/>
            <person name="Denny R."/>
            <person name="Deshpande S."/>
            <person name="Dai X."/>
            <person name="Doyle J.J."/>
            <person name="Dudez A.M."/>
            <person name="Farmer A.D."/>
            <person name="Fouteau S."/>
            <person name="Franken C."/>
            <person name="Gibelin C."/>
            <person name="Gish J."/>
            <person name="Goldstein S."/>
            <person name="Gonzalez A.J."/>
            <person name="Green P.J."/>
            <person name="Hallab A."/>
            <person name="Hartog M."/>
            <person name="Hua A."/>
            <person name="Humphray S.J."/>
            <person name="Jeong D.H."/>
            <person name="Jing Y."/>
            <person name="Jocker A."/>
            <person name="Kenton S.M."/>
            <person name="Kim D.J."/>
            <person name="Klee K."/>
            <person name="Lai H."/>
            <person name="Lang C."/>
            <person name="Lin S."/>
            <person name="Macmil S.L."/>
            <person name="Magdelenat G."/>
            <person name="Matthews L."/>
            <person name="McCorrison J."/>
            <person name="Monaghan E.L."/>
            <person name="Mun J.H."/>
            <person name="Najar F.Z."/>
            <person name="Nicholson C."/>
            <person name="Noirot C."/>
            <person name="O'Bleness M."/>
            <person name="Paule C.R."/>
            <person name="Poulain J."/>
            <person name="Prion F."/>
            <person name="Qin B."/>
            <person name="Qu C."/>
            <person name="Retzel E.F."/>
            <person name="Riddle C."/>
            <person name="Sallet E."/>
            <person name="Samain S."/>
            <person name="Samson N."/>
            <person name="Sanders I."/>
            <person name="Saurat O."/>
            <person name="Scarpelli C."/>
            <person name="Schiex T."/>
            <person name="Segurens B."/>
            <person name="Severin A.J."/>
            <person name="Sherrier D.J."/>
            <person name="Shi R."/>
            <person name="Sims S."/>
            <person name="Singer S.R."/>
            <person name="Sinharoy S."/>
            <person name="Sterck L."/>
            <person name="Viollet A."/>
            <person name="Wang B.B."/>
            <person name="Wang K."/>
            <person name="Wang M."/>
            <person name="Wang X."/>
            <person name="Warfsmann J."/>
            <person name="Weissenbach J."/>
            <person name="White D.D."/>
            <person name="White J.D."/>
            <person name="Wiley G.B."/>
            <person name="Wincker P."/>
            <person name="Xing Y."/>
            <person name="Yang L."/>
            <person name="Yao Z."/>
            <person name="Ying F."/>
            <person name="Zhai J."/>
            <person name="Zhou L."/>
            <person name="Zuber A."/>
            <person name="Denarie J."/>
            <person name="Dixon R.A."/>
            <person name="May G.D."/>
            <person name="Schwartz D.C."/>
            <person name="Rogers J."/>
            <person name="Quetier F."/>
            <person name="Town C.D."/>
            <person name="Roe B.A."/>
        </authorList>
    </citation>
    <scope>NUCLEOTIDE SEQUENCE [LARGE SCALE GENOMIC DNA]</scope>
    <source>
        <strain evidence="6">A17</strain>
        <strain evidence="7 8">cv. Jemalong A17</strain>
    </source>
</reference>
<keyword evidence="3" id="KW-0833">Ubl conjugation pathway</keyword>
<evidence type="ECO:0000259" key="4">
    <source>
        <dbReference type="Pfam" id="PF01466"/>
    </source>
</evidence>
<comment type="pathway">
    <text evidence="1">Protein modification; protein ubiquitination.</text>
</comment>
<dbReference type="CDD" id="cd18322">
    <property type="entry name" value="BTB_POZ_SKP1"/>
    <property type="match status" value="1"/>
</dbReference>
<name>A0A072UJR9_MEDTR</name>
<dbReference type="SUPFAM" id="SSF81382">
    <property type="entry name" value="Skp1 dimerisation domain-like"/>
    <property type="match status" value="2"/>
</dbReference>
<dbReference type="UniPathway" id="UPA00143"/>
<dbReference type="GO" id="GO:0031146">
    <property type="term" value="P:SCF-dependent proteasomal ubiquitin-dependent protein catabolic process"/>
    <property type="evidence" value="ECO:0000318"/>
    <property type="project" value="GO_Central"/>
</dbReference>
<dbReference type="GO" id="GO:0005737">
    <property type="term" value="C:cytoplasm"/>
    <property type="evidence" value="ECO:0000318"/>
    <property type="project" value="GO_Central"/>
</dbReference>
<dbReference type="InterPro" id="IPR036296">
    <property type="entry name" value="SKP1-like_dim_sf"/>
</dbReference>
<gene>
    <name evidence="6" type="ordered locus">MTR_4g033460</name>
</gene>
<sequence>MSDRVESSTKKITLTSSDGEIFEIEKTVAMEFKTIKNLIEDVVDNNRIPIPKVTGKILALIVEYCKKHVNAVNSDEKSSEHDLKTWDAEFVQLDHPVLFDLISAASFLDIKSLYDLTCKTVADMMNGKTPEQIRAMFNIVNDYSPQEEEEILNLIEDVFEDTRIPISEVTGRILAKVIEYCKKHVEAESSDGKPSEDELKKWDAEFVKVDKPTLFDLISAANYLDIKSLLDLIFGKRCRNLKRYFIFP</sequence>
<evidence type="ECO:0000313" key="8">
    <source>
        <dbReference type="Proteomes" id="UP000002051"/>
    </source>
</evidence>
<dbReference type="InterPro" id="IPR001232">
    <property type="entry name" value="SKP1-like"/>
</dbReference>
<feature type="domain" description="SKP1 component dimerisation" evidence="4">
    <location>
        <begin position="111"/>
        <end position="151"/>
    </location>
</feature>
<dbReference type="FunFam" id="3.30.710.10:FF:000026">
    <property type="entry name" value="E3 ubiquitin ligase complex SCF subunit"/>
    <property type="match status" value="1"/>
</dbReference>
<dbReference type="Pfam" id="PF01466">
    <property type="entry name" value="Skp1"/>
    <property type="match status" value="1"/>
</dbReference>
<feature type="domain" description="SKP1 component POZ" evidence="5">
    <location>
        <begin position="10"/>
        <end position="70"/>
    </location>
</feature>
<dbReference type="InterPro" id="IPR016072">
    <property type="entry name" value="Skp1_comp_dimer"/>
</dbReference>
<dbReference type="GO" id="GO:0097602">
    <property type="term" value="F:cullin family protein binding"/>
    <property type="evidence" value="ECO:0000318"/>
    <property type="project" value="GO_Central"/>
</dbReference>
<reference evidence="7" key="3">
    <citation type="submission" date="2015-04" db="UniProtKB">
        <authorList>
            <consortium name="EnsemblPlants"/>
        </authorList>
    </citation>
    <scope>IDENTIFICATION</scope>
    <source>
        <strain evidence="7">cv. Jemalong A17</strain>
    </source>
</reference>
<evidence type="ECO:0000256" key="2">
    <source>
        <dbReference type="ARBA" id="ARBA00009993"/>
    </source>
</evidence>
<dbReference type="STRING" id="3880.A0A072UJR9"/>
<dbReference type="InterPro" id="IPR011333">
    <property type="entry name" value="SKP1/BTB/POZ_sf"/>
</dbReference>
<dbReference type="EMBL" id="CM001220">
    <property type="protein sequence ID" value="KEH29323.1"/>
    <property type="molecule type" value="Genomic_DNA"/>
</dbReference>
<protein>
    <submittedName>
        <fullName evidence="6">SCF ubiquitin ligase, SKP1 component</fullName>
    </submittedName>
</protein>
<dbReference type="InterPro" id="IPR016073">
    <property type="entry name" value="Skp1_comp_POZ"/>
</dbReference>
<dbReference type="Gene3D" id="3.30.710.10">
    <property type="entry name" value="Potassium Channel Kv1.1, Chain A"/>
    <property type="match status" value="2"/>
</dbReference>
<dbReference type="GO" id="GO:0016567">
    <property type="term" value="P:protein ubiquitination"/>
    <property type="evidence" value="ECO:0007669"/>
    <property type="project" value="UniProtKB-UniPathway"/>
</dbReference>
<dbReference type="EnsemblPlants" id="KEH29323">
    <property type="protein sequence ID" value="KEH29323"/>
    <property type="gene ID" value="MTR_4g033460"/>
</dbReference>
<dbReference type="InterPro" id="IPR016897">
    <property type="entry name" value="SKP1"/>
</dbReference>
<dbReference type="FunFam" id="3.30.710.10:FF:000124">
    <property type="entry name" value="Protein CBG09126"/>
    <property type="match status" value="1"/>
</dbReference>
<dbReference type="SMART" id="SM00512">
    <property type="entry name" value="Skp1"/>
    <property type="match status" value="2"/>
</dbReference>
<dbReference type="GO" id="GO:0005634">
    <property type="term" value="C:nucleus"/>
    <property type="evidence" value="ECO:0000318"/>
    <property type="project" value="GO_Central"/>
</dbReference>
<evidence type="ECO:0000256" key="3">
    <source>
        <dbReference type="ARBA" id="ARBA00022786"/>
    </source>
</evidence>
<evidence type="ECO:0000256" key="1">
    <source>
        <dbReference type="ARBA" id="ARBA00004906"/>
    </source>
</evidence>
<comment type="similarity">
    <text evidence="2">Belongs to the SKP1 family.</text>
</comment>
<dbReference type="PANTHER" id="PTHR11165">
    <property type="entry name" value="SKP1"/>
    <property type="match status" value="1"/>
</dbReference>
<dbReference type="HOGENOM" id="CLU_1121527_0_0_1"/>
<keyword evidence="6" id="KW-0436">Ligase</keyword>
<dbReference type="AlphaFoldDB" id="A0A072UJR9"/>
<accession>A0A072UJR9</accession>
<dbReference type="GO" id="GO:0016874">
    <property type="term" value="F:ligase activity"/>
    <property type="evidence" value="ECO:0007669"/>
    <property type="project" value="UniProtKB-KW"/>
</dbReference>
<organism evidence="6 8">
    <name type="scientific">Medicago truncatula</name>
    <name type="common">Barrel medic</name>
    <name type="synonym">Medicago tribuloides</name>
    <dbReference type="NCBI Taxonomy" id="3880"/>
    <lineage>
        <taxon>Eukaryota</taxon>
        <taxon>Viridiplantae</taxon>
        <taxon>Streptophyta</taxon>
        <taxon>Embryophyta</taxon>
        <taxon>Tracheophyta</taxon>
        <taxon>Spermatophyta</taxon>
        <taxon>Magnoliopsida</taxon>
        <taxon>eudicotyledons</taxon>
        <taxon>Gunneridae</taxon>
        <taxon>Pentapetalae</taxon>
        <taxon>rosids</taxon>
        <taxon>fabids</taxon>
        <taxon>Fabales</taxon>
        <taxon>Fabaceae</taxon>
        <taxon>Papilionoideae</taxon>
        <taxon>50 kb inversion clade</taxon>
        <taxon>NPAAA clade</taxon>
        <taxon>Hologalegina</taxon>
        <taxon>IRL clade</taxon>
        <taxon>Trifolieae</taxon>
        <taxon>Medicago</taxon>
    </lineage>
</organism>
<dbReference type="SUPFAM" id="SSF54695">
    <property type="entry name" value="POZ domain"/>
    <property type="match status" value="2"/>
</dbReference>
<dbReference type="Pfam" id="PF03931">
    <property type="entry name" value="Skp1_POZ"/>
    <property type="match status" value="1"/>
</dbReference>
<proteinExistence type="inferred from homology"/>
<evidence type="ECO:0000259" key="5">
    <source>
        <dbReference type="Pfam" id="PF03931"/>
    </source>
</evidence>
<keyword evidence="8" id="KW-1185">Reference proteome</keyword>
<reference evidence="6 8" key="2">
    <citation type="journal article" date="2014" name="BMC Genomics">
        <title>An improved genome release (version Mt4.0) for the model legume Medicago truncatula.</title>
        <authorList>
            <person name="Tang H."/>
            <person name="Krishnakumar V."/>
            <person name="Bidwell S."/>
            <person name="Rosen B."/>
            <person name="Chan A."/>
            <person name="Zhou S."/>
            <person name="Gentzbittel L."/>
            <person name="Childs K.L."/>
            <person name="Yandell M."/>
            <person name="Gundlach H."/>
            <person name="Mayer K.F."/>
            <person name="Schwartz D.C."/>
            <person name="Town C.D."/>
        </authorList>
    </citation>
    <scope>GENOME REANNOTATION</scope>
    <source>
        <strain evidence="6">A17</strain>
        <strain evidence="7 8">cv. Jemalong A17</strain>
    </source>
</reference>
<evidence type="ECO:0000313" key="6">
    <source>
        <dbReference type="EMBL" id="KEH29323.1"/>
    </source>
</evidence>
<dbReference type="Proteomes" id="UP000002051">
    <property type="component" value="Chromosome 4"/>
</dbReference>
<evidence type="ECO:0000313" key="7">
    <source>
        <dbReference type="EnsemblPlants" id="KEH29323"/>
    </source>
</evidence>
<dbReference type="GO" id="GO:0009867">
    <property type="term" value="P:jasmonic acid mediated signaling pathway"/>
    <property type="evidence" value="ECO:0007669"/>
    <property type="project" value="UniProtKB-ARBA"/>
</dbReference>